<protein>
    <recommendedName>
        <fullName evidence="4">Glucose uptake protein</fullName>
    </recommendedName>
</protein>
<evidence type="ECO:0008006" key="4">
    <source>
        <dbReference type="Google" id="ProtNLM"/>
    </source>
</evidence>
<organism evidence="2 3">
    <name type="scientific">Enterococcus villorum</name>
    <dbReference type="NCBI Taxonomy" id="112904"/>
    <lineage>
        <taxon>Bacteria</taxon>
        <taxon>Bacillati</taxon>
        <taxon>Bacillota</taxon>
        <taxon>Bacilli</taxon>
        <taxon>Lactobacillales</taxon>
        <taxon>Enterococcaceae</taxon>
        <taxon>Enterococcus</taxon>
    </lineage>
</organism>
<evidence type="ECO:0000256" key="1">
    <source>
        <dbReference type="SAM" id="Phobius"/>
    </source>
</evidence>
<proteinExistence type="predicted"/>
<feature type="transmembrane region" description="Helical" evidence="1">
    <location>
        <begin position="6"/>
        <end position="24"/>
    </location>
</feature>
<reference evidence="2 3" key="1">
    <citation type="submission" date="2019-07" db="EMBL/GenBank/DDBJ databases">
        <title>Whole genome shotgun sequence of Enterococcus villorum NBRC 100699.</title>
        <authorList>
            <person name="Hosoyama A."/>
            <person name="Uohara A."/>
            <person name="Ohji S."/>
            <person name="Ichikawa N."/>
        </authorList>
    </citation>
    <scope>NUCLEOTIDE SEQUENCE [LARGE SCALE GENOMIC DNA]</scope>
    <source>
        <strain evidence="2 3">NBRC 100699</strain>
    </source>
</reference>
<dbReference type="RefSeq" id="WP_010751928.1">
    <property type="nucleotide sequence ID" value="NZ_BJWF01000051.1"/>
</dbReference>
<accession>A0A511J561</accession>
<keyword evidence="1" id="KW-0812">Transmembrane</keyword>
<dbReference type="AlphaFoldDB" id="A0A511J561"/>
<dbReference type="EMBL" id="BJWF01000051">
    <property type="protein sequence ID" value="GEL93146.1"/>
    <property type="molecule type" value="Genomic_DNA"/>
</dbReference>
<feature type="transmembrane region" description="Helical" evidence="1">
    <location>
        <begin position="58"/>
        <end position="80"/>
    </location>
</feature>
<comment type="caution">
    <text evidence="2">The sequence shown here is derived from an EMBL/GenBank/DDBJ whole genome shotgun (WGS) entry which is preliminary data.</text>
</comment>
<dbReference type="Proteomes" id="UP000321830">
    <property type="component" value="Unassembled WGS sequence"/>
</dbReference>
<gene>
    <name evidence="2" type="ORF">EVI01_24830</name>
</gene>
<evidence type="ECO:0000313" key="3">
    <source>
        <dbReference type="Proteomes" id="UP000321830"/>
    </source>
</evidence>
<keyword evidence="1" id="KW-0472">Membrane</keyword>
<keyword evidence="1" id="KW-1133">Transmembrane helix</keyword>
<feature type="transmembrane region" description="Helical" evidence="1">
    <location>
        <begin position="31"/>
        <end position="52"/>
    </location>
</feature>
<name>A0A511J561_9ENTE</name>
<evidence type="ECO:0000313" key="2">
    <source>
        <dbReference type="EMBL" id="GEL93146.1"/>
    </source>
</evidence>
<sequence>MIKLSQLIFSIPTIILVPIICYLINWNKERLILAFLTLPALFFSYKILNYQYFESDQLFIAELIGLILSLLLPIAYLVYLNKKINK</sequence>